<evidence type="ECO:0000256" key="1">
    <source>
        <dbReference type="SAM" id="Phobius"/>
    </source>
</evidence>
<dbReference type="EMBL" id="JAGSPN010000012">
    <property type="protein sequence ID" value="MBR7783431.1"/>
    <property type="molecule type" value="Genomic_DNA"/>
</dbReference>
<keyword evidence="1" id="KW-1133">Transmembrane helix</keyword>
<proteinExistence type="predicted"/>
<comment type="caution">
    <text evidence="2">The sequence shown here is derived from an EMBL/GenBank/DDBJ whole genome shotgun (WGS) entry which is preliminary data.</text>
</comment>
<keyword evidence="1" id="KW-0812">Transmembrane</keyword>
<evidence type="ECO:0000313" key="2">
    <source>
        <dbReference type="EMBL" id="MBR7783431.1"/>
    </source>
</evidence>
<dbReference type="AlphaFoldDB" id="A0A941I752"/>
<feature type="transmembrane region" description="Helical" evidence="1">
    <location>
        <begin position="53"/>
        <end position="71"/>
    </location>
</feature>
<name>A0A941I752_9BURK</name>
<organism evidence="2 3">
    <name type="scientific">Undibacterium luofuense</name>
    <dbReference type="NCBI Taxonomy" id="2828733"/>
    <lineage>
        <taxon>Bacteria</taxon>
        <taxon>Pseudomonadati</taxon>
        <taxon>Pseudomonadota</taxon>
        <taxon>Betaproteobacteria</taxon>
        <taxon>Burkholderiales</taxon>
        <taxon>Oxalobacteraceae</taxon>
        <taxon>Undibacterium</taxon>
    </lineage>
</organism>
<feature type="transmembrane region" description="Helical" evidence="1">
    <location>
        <begin position="15"/>
        <end position="41"/>
    </location>
</feature>
<reference evidence="2" key="1">
    <citation type="submission" date="2021-04" db="EMBL/GenBank/DDBJ databases">
        <title>novel species isolated from subtropical streams in China.</title>
        <authorList>
            <person name="Lu H."/>
        </authorList>
    </citation>
    <scope>NUCLEOTIDE SEQUENCE</scope>
    <source>
        <strain evidence="2">LFS511W</strain>
    </source>
</reference>
<evidence type="ECO:0000313" key="3">
    <source>
        <dbReference type="Proteomes" id="UP000680067"/>
    </source>
</evidence>
<dbReference type="Proteomes" id="UP000680067">
    <property type="component" value="Unassembled WGS sequence"/>
</dbReference>
<keyword evidence="3" id="KW-1185">Reference proteome</keyword>
<protein>
    <submittedName>
        <fullName evidence="2">Uncharacterized protein</fullName>
    </submittedName>
</protein>
<accession>A0A941I752</accession>
<gene>
    <name evidence="2" type="ORF">KDM89_14900</name>
</gene>
<keyword evidence="1" id="KW-0472">Membrane</keyword>
<dbReference type="RefSeq" id="WP_212688713.1">
    <property type="nucleotide sequence ID" value="NZ_JAGSPN010000012.1"/>
</dbReference>
<feature type="transmembrane region" description="Helical" evidence="1">
    <location>
        <begin position="91"/>
        <end position="113"/>
    </location>
</feature>
<sequence>MQPRFFDFRTLHDQLILLFVLLCAAVCTVVLTAWEFSFPFVMSLDQHGNPNAFFGLLFLFLLIAALLRPLLWQMGGHSQPALLFSLLTSSMLSYLCGWTGICVAAILLARFLIRRG</sequence>